<keyword evidence="6 9" id="KW-0378">Hydrolase</keyword>
<feature type="domain" description="OCT" evidence="11">
    <location>
        <begin position="358"/>
        <end position="435"/>
    </location>
</feature>
<dbReference type="NCBIfam" id="TIGR02729">
    <property type="entry name" value="Obg_CgtA"/>
    <property type="match status" value="1"/>
</dbReference>
<evidence type="ECO:0000259" key="10">
    <source>
        <dbReference type="PROSITE" id="PS51710"/>
    </source>
</evidence>
<keyword evidence="4 9" id="KW-0479">Metal-binding</keyword>
<dbReference type="PATRIC" id="fig|1618344.3.peg.933"/>
<comment type="function">
    <text evidence="9">An essential GTPase which binds GTP, GDP and possibly (p)ppGpp with moderate affinity, with high nucleotide exchange rates and a fairly low GTP hydrolysis rate. Plays a role in control of the cell cycle, stress response, ribosome biogenesis and in those bacteria that undergo differentiation, in morphogenesis control.</text>
</comment>
<feature type="binding site" evidence="9">
    <location>
        <position position="192"/>
    </location>
    <ligand>
        <name>Mg(2+)</name>
        <dbReference type="ChEBI" id="CHEBI:18420"/>
    </ligand>
</feature>
<comment type="caution">
    <text evidence="9">Lacks conserved residue(s) required for the propagation of feature annotation.</text>
</comment>
<organism evidence="13 14">
    <name type="scientific">candidate division CPR2 bacterium GW2011_GWC1_41_48</name>
    <dbReference type="NCBI Taxonomy" id="1618344"/>
    <lineage>
        <taxon>Bacteria</taxon>
        <taxon>Bacteria division CPR2</taxon>
    </lineage>
</organism>
<comment type="subunit">
    <text evidence="9">Monomer.</text>
</comment>
<dbReference type="EMBL" id="LCBL01000004">
    <property type="protein sequence ID" value="KKS08800.1"/>
    <property type="molecule type" value="Genomic_DNA"/>
</dbReference>
<dbReference type="InterPro" id="IPR006074">
    <property type="entry name" value="GTP1-OBG_CS"/>
</dbReference>
<evidence type="ECO:0000256" key="9">
    <source>
        <dbReference type="HAMAP-Rule" id="MF_01454"/>
    </source>
</evidence>
<protein>
    <recommendedName>
        <fullName evidence="9">GTPase Obg</fullName>
        <ecNumber evidence="9">3.6.5.-</ecNumber>
    </recommendedName>
    <alternativeName>
        <fullName evidence="9">GTP-binding protein Obg</fullName>
    </alternativeName>
</protein>
<dbReference type="GO" id="GO:0005525">
    <property type="term" value="F:GTP binding"/>
    <property type="evidence" value="ECO:0007669"/>
    <property type="project" value="UniProtKB-UniRule"/>
</dbReference>
<comment type="cofactor">
    <cofactor evidence="1 9">
        <name>Mg(2+)</name>
        <dbReference type="ChEBI" id="CHEBI:18420"/>
    </cofactor>
</comment>
<evidence type="ECO:0000259" key="11">
    <source>
        <dbReference type="PROSITE" id="PS51881"/>
    </source>
</evidence>
<dbReference type="PANTHER" id="PTHR11702:SF31">
    <property type="entry name" value="MITOCHONDRIAL RIBOSOME-ASSOCIATED GTPASE 2"/>
    <property type="match status" value="1"/>
</dbReference>
<dbReference type="HAMAP" id="MF_01454">
    <property type="entry name" value="GTPase_Obg"/>
    <property type="match status" value="1"/>
</dbReference>
<evidence type="ECO:0000259" key="12">
    <source>
        <dbReference type="PROSITE" id="PS51883"/>
    </source>
</evidence>
<dbReference type="SUPFAM" id="SSF52540">
    <property type="entry name" value="P-loop containing nucleoside triphosphate hydrolases"/>
    <property type="match status" value="1"/>
</dbReference>
<dbReference type="NCBIfam" id="NF008956">
    <property type="entry name" value="PRK12299.1"/>
    <property type="match status" value="1"/>
</dbReference>
<dbReference type="PROSITE" id="PS51883">
    <property type="entry name" value="OBG"/>
    <property type="match status" value="1"/>
</dbReference>
<dbReference type="GO" id="GO:0003924">
    <property type="term" value="F:GTPase activity"/>
    <property type="evidence" value="ECO:0007669"/>
    <property type="project" value="UniProtKB-UniRule"/>
</dbReference>
<accession>A0A0G0W759</accession>
<dbReference type="GO" id="GO:0005737">
    <property type="term" value="C:cytoplasm"/>
    <property type="evidence" value="ECO:0007669"/>
    <property type="project" value="UniProtKB-SubCell"/>
</dbReference>
<dbReference type="PANTHER" id="PTHR11702">
    <property type="entry name" value="DEVELOPMENTALLY REGULATED GTP-BINDING PROTEIN-RELATED"/>
    <property type="match status" value="1"/>
</dbReference>
<comment type="subcellular location">
    <subcellularLocation>
        <location evidence="9">Cytoplasm</location>
    </subcellularLocation>
</comment>
<dbReference type="Gene3D" id="3.40.50.300">
    <property type="entry name" value="P-loop containing nucleotide triphosphate hydrolases"/>
    <property type="match status" value="1"/>
</dbReference>
<comment type="similarity">
    <text evidence="2 9">Belongs to the TRAFAC class OBG-HflX-like GTPase superfamily. OBG GTPase family.</text>
</comment>
<keyword evidence="5 9" id="KW-0547">Nucleotide-binding</keyword>
<dbReference type="NCBIfam" id="NF008954">
    <property type="entry name" value="PRK12296.1"/>
    <property type="match status" value="1"/>
</dbReference>
<dbReference type="InterPro" id="IPR014100">
    <property type="entry name" value="GTP-bd_Obg/CgtA"/>
</dbReference>
<evidence type="ECO:0000256" key="3">
    <source>
        <dbReference type="ARBA" id="ARBA00022490"/>
    </source>
</evidence>
<dbReference type="PROSITE" id="PS00905">
    <property type="entry name" value="GTP1_OBG"/>
    <property type="match status" value="1"/>
</dbReference>
<dbReference type="InterPro" id="IPR027417">
    <property type="entry name" value="P-loop_NTPase"/>
</dbReference>
<comment type="caution">
    <text evidence="13">The sequence shown here is derived from an EMBL/GenBank/DDBJ whole genome shotgun (WGS) entry which is preliminary data.</text>
</comment>
<dbReference type="InterPro" id="IPR036726">
    <property type="entry name" value="GTP1_OBG_dom_sf"/>
</dbReference>
<evidence type="ECO:0000256" key="7">
    <source>
        <dbReference type="ARBA" id="ARBA00022842"/>
    </source>
</evidence>
<sequence>MFADEAVIKVKAGDGGNGVVSWERQKYVAKGGPAGGDGGKGGDVIFIADENLNTLVYFTTNRKIAAENGEDGRSHKKRGKSGEDLVVKVPSGTLLWDIEAGGLIADLSNDGDEVAVAFGGDGGYGNAHFTSSIRQAPEIAELGEPGEEKQIKLELKLIADVGLVGHPNVGKSTLLSVVTKAKPKIANYPFTTLIPNLGVVETLPDGSRPEEFGFVVADIPGLIEGAAEGKGLGDEFLRHIERTRLLVHIIDATSDDFLRDFNKINDELKRYNLDLFKKPMIVAISKIDLVPREEFEKKLKIFKKESLKSDANLVNKMPIMFSGVTHEGLRELLFEMNNDLRKIPKKETPKVEDYREYTLEERKTGFDVVEEEKGFRIMGPKVEKFAIRTDFNNGPAMYRFRHILKRIGIETTLRKMGAKEGDIIRIGDKTFEFKEF</sequence>
<dbReference type="PROSITE" id="PS51710">
    <property type="entry name" value="G_OBG"/>
    <property type="match status" value="1"/>
</dbReference>
<dbReference type="InterPro" id="IPR006073">
    <property type="entry name" value="GTP-bd"/>
</dbReference>
<dbReference type="InterPro" id="IPR045086">
    <property type="entry name" value="OBG_GTPase"/>
</dbReference>
<dbReference type="SUPFAM" id="SSF102741">
    <property type="entry name" value="Obg GTP-binding protein C-terminal domain"/>
    <property type="match status" value="1"/>
</dbReference>
<evidence type="ECO:0000313" key="13">
    <source>
        <dbReference type="EMBL" id="KKS08800.1"/>
    </source>
</evidence>
<evidence type="ECO:0000256" key="5">
    <source>
        <dbReference type="ARBA" id="ARBA00022741"/>
    </source>
</evidence>
<feature type="binding site" evidence="9">
    <location>
        <begin position="190"/>
        <end position="194"/>
    </location>
    <ligand>
        <name>GTP</name>
        <dbReference type="ChEBI" id="CHEBI:37565"/>
    </ligand>
</feature>
<dbReference type="AlphaFoldDB" id="A0A0G0W759"/>
<feature type="binding site" evidence="9">
    <location>
        <begin position="322"/>
        <end position="324"/>
    </location>
    <ligand>
        <name>GTP</name>
        <dbReference type="ChEBI" id="CHEBI:37565"/>
    </ligand>
</feature>
<dbReference type="EC" id="3.6.5.-" evidence="9"/>
<evidence type="ECO:0000256" key="1">
    <source>
        <dbReference type="ARBA" id="ARBA00001946"/>
    </source>
</evidence>
<feature type="domain" description="OBG-type G" evidence="10">
    <location>
        <begin position="159"/>
        <end position="341"/>
    </location>
</feature>
<dbReference type="GO" id="GO:0042254">
    <property type="term" value="P:ribosome biogenesis"/>
    <property type="evidence" value="ECO:0007669"/>
    <property type="project" value="UniProtKB-UniRule"/>
</dbReference>
<dbReference type="InterPro" id="IPR031167">
    <property type="entry name" value="G_OBG"/>
</dbReference>
<dbReference type="Proteomes" id="UP000033869">
    <property type="component" value="Unassembled WGS sequence"/>
</dbReference>
<evidence type="ECO:0000256" key="2">
    <source>
        <dbReference type="ARBA" id="ARBA00007699"/>
    </source>
</evidence>
<dbReference type="Gene3D" id="2.70.210.12">
    <property type="entry name" value="GTP1/OBG domain"/>
    <property type="match status" value="1"/>
</dbReference>
<name>A0A0G0W759_UNCC2</name>
<dbReference type="NCBIfam" id="NF008955">
    <property type="entry name" value="PRK12297.1"/>
    <property type="match status" value="1"/>
</dbReference>
<feature type="binding site" evidence="9">
    <location>
        <position position="172"/>
    </location>
    <ligand>
        <name>Mg(2+)</name>
        <dbReference type="ChEBI" id="CHEBI:18420"/>
    </ligand>
</feature>
<proteinExistence type="inferred from homology"/>
<dbReference type="InterPro" id="IPR015349">
    <property type="entry name" value="OCT_dom"/>
</dbReference>
<dbReference type="GO" id="GO:0000287">
    <property type="term" value="F:magnesium ion binding"/>
    <property type="evidence" value="ECO:0007669"/>
    <property type="project" value="InterPro"/>
</dbReference>
<evidence type="ECO:0000313" key="14">
    <source>
        <dbReference type="Proteomes" id="UP000033869"/>
    </source>
</evidence>
<keyword evidence="3 9" id="KW-0963">Cytoplasm</keyword>
<dbReference type="NCBIfam" id="TIGR03595">
    <property type="entry name" value="Obg_CgtA_exten"/>
    <property type="match status" value="1"/>
</dbReference>
<evidence type="ECO:0000256" key="4">
    <source>
        <dbReference type="ARBA" id="ARBA00022723"/>
    </source>
</evidence>
<feature type="domain" description="Obg" evidence="12">
    <location>
        <begin position="1"/>
        <end position="158"/>
    </location>
</feature>
<keyword evidence="8 9" id="KW-0342">GTP-binding</keyword>
<dbReference type="Pfam" id="PF01926">
    <property type="entry name" value="MMR_HSR1"/>
    <property type="match status" value="1"/>
</dbReference>
<dbReference type="CDD" id="cd01898">
    <property type="entry name" value="Obg"/>
    <property type="match status" value="1"/>
</dbReference>
<dbReference type="FunFam" id="2.70.210.12:FF:000001">
    <property type="entry name" value="GTPase Obg"/>
    <property type="match status" value="1"/>
</dbReference>
<feature type="binding site" evidence="9">
    <location>
        <begin position="285"/>
        <end position="288"/>
    </location>
    <ligand>
        <name>GTP</name>
        <dbReference type="ChEBI" id="CHEBI:37565"/>
    </ligand>
</feature>
<dbReference type="Pfam" id="PF09269">
    <property type="entry name" value="DUF1967"/>
    <property type="match status" value="1"/>
</dbReference>
<feature type="binding site" evidence="9">
    <location>
        <begin position="218"/>
        <end position="221"/>
    </location>
    <ligand>
        <name>GTP</name>
        <dbReference type="ChEBI" id="CHEBI:37565"/>
    </ligand>
</feature>
<dbReference type="InterPro" id="IPR036346">
    <property type="entry name" value="GTP-bd_prot_GTP1/OBG_C_sf"/>
</dbReference>
<dbReference type="Gene3D" id="3.30.300.350">
    <property type="entry name" value="GTP-binding protein OBG, C-terminal domain"/>
    <property type="match status" value="1"/>
</dbReference>
<keyword evidence="7 9" id="KW-0460">Magnesium</keyword>
<dbReference type="PROSITE" id="PS51881">
    <property type="entry name" value="OCT"/>
    <property type="match status" value="1"/>
</dbReference>
<dbReference type="SUPFAM" id="SSF82051">
    <property type="entry name" value="Obg GTP-binding protein N-terminal domain"/>
    <property type="match status" value="1"/>
</dbReference>
<dbReference type="PRINTS" id="PR00326">
    <property type="entry name" value="GTP1OBG"/>
</dbReference>
<reference evidence="13 14" key="1">
    <citation type="journal article" date="2015" name="Nature">
        <title>rRNA introns, odd ribosomes, and small enigmatic genomes across a large radiation of phyla.</title>
        <authorList>
            <person name="Brown C.T."/>
            <person name="Hug L.A."/>
            <person name="Thomas B.C."/>
            <person name="Sharon I."/>
            <person name="Castelle C.J."/>
            <person name="Singh A."/>
            <person name="Wilkins M.J."/>
            <person name="Williams K.H."/>
            <person name="Banfield J.F."/>
        </authorList>
    </citation>
    <scope>NUCLEOTIDE SEQUENCE [LARGE SCALE GENOMIC DNA]</scope>
</reference>
<gene>
    <name evidence="9" type="primary">obg</name>
    <name evidence="13" type="ORF">UU65_C0004G0011</name>
</gene>
<dbReference type="InterPro" id="IPR006169">
    <property type="entry name" value="GTP1_OBG_dom"/>
</dbReference>
<evidence type="ECO:0000256" key="6">
    <source>
        <dbReference type="ARBA" id="ARBA00022801"/>
    </source>
</evidence>
<evidence type="ECO:0000256" key="8">
    <source>
        <dbReference type="ARBA" id="ARBA00023134"/>
    </source>
</evidence>
<dbReference type="PIRSF" id="PIRSF002401">
    <property type="entry name" value="GTP_bd_Obg/CgtA"/>
    <property type="match status" value="1"/>
</dbReference>
<dbReference type="Pfam" id="PF01018">
    <property type="entry name" value="GTP1_OBG"/>
    <property type="match status" value="1"/>
</dbReference>